<dbReference type="InterPro" id="IPR026444">
    <property type="entry name" value="Secre_tail"/>
</dbReference>
<dbReference type="PANTHER" id="PTHR19328:SF75">
    <property type="entry name" value="ALDOSE SUGAR DEHYDROGENASE YLII"/>
    <property type="match status" value="1"/>
</dbReference>
<name>A0ABR7WL78_9SPHI</name>
<keyword evidence="4" id="KW-1185">Reference proteome</keyword>
<dbReference type="InterPro" id="IPR011042">
    <property type="entry name" value="6-blade_b-propeller_TolB-like"/>
</dbReference>
<dbReference type="Proteomes" id="UP000606600">
    <property type="component" value="Unassembled WGS sequence"/>
</dbReference>
<sequence>MPCSALRVTLPYSLSFDAPIPGTINDKNGLGTGFTTVNTYTGVRLPTDGQPLVKQVPGYEPSKISVNGGRLQLVANKGIDFQSNNNQLNVIGVQVQPTGKIQLELKVINPYNNTQSQQGGLWYGLNDKTFLKLGITGNKVELRKEINDVSSTVSGTTNPDQRVTSVITGLSTKTVTLRLVIDSTAQTAEGFYSTDGVNFSSAGATGYPNSSLSIQNTGIASGTLYAGIFATYRNGTAPVTYTFDDFSVAAIAPPVFIGCAPLSPLPCGALKVSLPFGLSFDTSVPGTITDKNAIGTGFTTVNTYTGTRPTADGQPSFKQVPGYEPSKITVAGGYLQLVANKGIDYQTNNNQLNVLGVQLQPFGKVQLDVKIINPYNGTQSQQGGLWYGLNDKTYIKLGITGNKVELRRELNDVTSTVTGTSNPDQRLTAAITGLSTKAVLLKLVIDSAAQTAEGFYSIDGINYESTGSVGYASRSVNIQNTGLASGMLYAGIFATYRNGTSAVTYTFDDFNISAVSQAIQTPPEPKLAFSKDTLSFTVLKGAEILPQAVKLLSTPATSAFTLTKSTADWLTLPTNPTDSLKFGAQNISSNLPAGNYQALVTYSSNGYKPATLLISLDVVENIIPKTINVNFQNDQTVPPSDYVIDYGQAFGNRKGQRQGALLRYGWRKRSDGSLLSLVGNGRLRTLPEDILLATVLHMQANSITGTFQGVKTEGYWELEVPNGTYDATVSAGDGNVSTAPEIHYINIEGTNAIAGFKPIGKQGDIGRFKSNTIRVTVADEHLTINADGGTNTKINFANIMPVTPAPYLFWAAGNKNLTLHKDVSQSLSFPMVLSSSNNLARSYQISITFPTSSPAWLTTDVATTGTQPEIIFNYSLAKDFNVGIYYATIRATSPTFTGAEIVVQLNVVDDARPYVLSTTPANGAKEVSLNTVSIAANSLHIPAVAGYQGGVDNQTITDTTVKLLKQIDTSFYQVKGTVQGTGGGDAISFSPSGSLEPYTSYKFVVTSGVKSYSGAAFTPYEANFTTGAAVVDSSTFLNAHFKKIPISGTQNIKYSSLTFGPDGKLYALRLDGLVERYTVNHADGTLSGKQTISTLVNKYGARTAIGLAFDPQSTPANLMLWVSHSSGGLKAAPSFDGNISRLDGDSLQNEQLMVTKLPRSTRDHMVNSINFGPDGALYICQGSNSSAGDYDADWQREETLLSGTVLRLDKKKLNALILPLNAQTTSNQAVINAAPAVSLILSDGTYNPYGTASPLTIYASGVRNAFDLVWHSNGQLYIPANGSGGGGNSPASVPGTRRPNGTLYNGPIVESTKGVKVQDDWLFRVNPDKPTGYFGHPNPLRGEYVINRGYIDNPLYSPSVNPDSNYRAAYDFGLNHSPNGALEYKSNNFNGVLKGKLLVCRFSGGGDIVVMEPGSITKTTYLDNDDHIYDITKVTTGSGNSGLVGMSGFTNPLDIVEDVTNGNLYVVEFNWNDNPNLTSQITLLKAQSQPLPPMAKLAVAANLETPVNDYDSKNYWITIANQGDGPLKVKNINLTGEGATKFRIAGLPLPSAKQPLLINKNSSLSFRVNSTTAFDRSIMAKLRVVTMDDTVKDVQIDNIGAADSLQSRYNIITPQLNADKSLSPVLTVYPNPNHGEPVSVALKNLRPGEAFNIYLYNRNGRQLKTLKANADFSGAYKTTFTIDGSEAVGFYLIRAEYATGSKVSKVIVIK</sequence>
<proteinExistence type="predicted"/>
<dbReference type="Pfam" id="PF13205">
    <property type="entry name" value="Big_5"/>
    <property type="match status" value="1"/>
</dbReference>
<evidence type="ECO:0000313" key="4">
    <source>
        <dbReference type="Proteomes" id="UP000606600"/>
    </source>
</evidence>
<dbReference type="InterPro" id="IPR013320">
    <property type="entry name" value="ConA-like_dom_sf"/>
</dbReference>
<comment type="caution">
    <text evidence="3">The sequence shown here is derived from an EMBL/GenBank/DDBJ whole genome shotgun (WGS) entry which is preliminary data.</text>
</comment>
<reference evidence="3 4" key="1">
    <citation type="submission" date="2020-09" db="EMBL/GenBank/DDBJ databases">
        <title>Novel species of Mucilaginibacter isolated from a glacier on the Tibetan Plateau.</title>
        <authorList>
            <person name="Liu Q."/>
            <person name="Xin Y.-H."/>
        </authorList>
    </citation>
    <scope>NUCLEOTIDE SEQUENCE [LARGE SCALE GENOMIC DNA]</scope>
    <source>
        <strain evidence="3 4">ZT4R22</strain>
    </source>
</reference>
<dbReference type="Gene3D" id="2.120.10.30">
    <property type="entry name" value="TolB, C-terminal domain"/>
    <property type="match status" value="1"/>
</dbReference>
<dbReference type="NCBIfam" id="TIGR04183">
    <property type="entry name" value="Por_Secre_tail"/>
    <property type="match status" value="1"/>
</dbReference>
<evidence type="ECO:0000259" key="2">
    <source>
        <dbReference type="Pfam" id="PF13205"/>
    </source>
</evidence>
<evidence type="ECO:0000313" key="3">
    <source>
        <dbReference type="EMBL" id="MBD1363085.1"/>
    </source>
</evidence>
<dbReference type="SUPFAM" id="SSF49899">
    <property type="entry name" value="Concanavalin A-like lectins/glucanases"/>
    <property type="match status" value="2"/>
</dbReference>
<dbReference type="RefSeq" id="WP_191187756.1">
    <property type="nucleotide sequence ID" value="NZ_JACWMY010000002.1"/>
</dbReference>
<feature type="domain" description="SbsA Ig-like" evidence="2">
    <location>
        <begin position="909"/>
        <end position="1026"/>
    </location>
</feature>
<dbReference type="EMBL" id="JACWMY010000002">
    <property type="protein sequence ID" value="MBD1363085.1"/>
    <property type="molecule type" value="Genomic_DNA"/>
</dbReference>
<gene>
    <name evidence="3" type="ORF">IDJ77_04610</name>
</gene>
<dbReference type="Gene3D" id="2.60.120.430">
    <property type="entry name" value="Galactose-binding lectin"/>
    <property type="match status" value="1"/>
</dbReference>
<evidence type="ECO:0000256" key="1">
    <source>
        <dbReference type="ARBA" id="ARBA00022729"/>
    </source>
</evidence>
<dbReference type="InterPro" id="IPR032812">
    <property type="entry name" value="SbsA_Ig"/>
</dbReference>
<keyword evidence="1" id="KW-0732">Signal</keyword>
<dbReference type="SUPFAM" id="SSF49785">
    <property type="entry name" value="Galactose-binding domain-like"/>
    <property type="match status" value="1"/>
</dbReference>
<accession>A0ABR7WL78</accession>
<dbReference type="InterPro" id="IPR008979">
    <property type="entry name" value="Galactose-bd-like_sf"/>
</dbReference>
<organism evidence="3 4">
    <name type="scientific">Mucilaginibacter pankratovii</name>
    <dbReference type="NCBI Taxonomy" id="2772110"/>
    <lineage>
        <taxon>Bacteria</taxon>
        <taxon>Pseudomonadati</taxon>
        <taxon>Bacteroidota</taxon>
        <taxon>Sphingobacteriia</taxon>
        <taxon>Sphingobacteriales</taxon>
        <taxon>Sphingobacteriaceae</taxon>
        <taxon>Mucilaginibacter</taxon>
    </lineage>
</organism>
<protein>
    <submittedName>
        <fullName evidence="3">Ig-like domain-containing protein</fullName>
    </submittedName>
</protein>
<dbReference type="Gene3D" id="2.60.120.200">
    <property type="match status" value="2"/>
</dbReference>
<dbReference type="PANTHER" id="PTHR19328">
    <property type="entry name" value="HEDGEHOG-INTERACTING PROTEIN"/>
    <property type="match status" value="1"/>
</dbReference>
<dbReference type="SUPFAM" id="SSF63829">
    <property type="entry name" value="Calcium-dependent phosphotriesterase"/>
    <property type="match status" value="1"/>
</dbReference>